<dbReference type="Proteomes" id="UP001142400">
    <property type="component" value="Unassembled WGS sequence"/>
</dbReference>
<dbReference type="GO" id="GO:0003677">
    <property type="term" value="F:DNA binding"/>
    <property type="evidence" value="ECO:0007669"/>
    <property type="project" value="InterPro"/>
</dbReference>
<dbReference type="GO" id="GO:0006355">
    <property type="term" value="P:regulation of DNA-templated transcription"/>
    <property type="evidence" value="ECO:0007669"/>
    <property type="project" value="InterPro"/>
</dbReference>
<reference evidence="2" key="1">
    <citation type="submission" date="2022-06" db="EMBL/GenBank/DDBJ databases">
        <title>WGS of actinobacteria.</title>
        <authorList>
            <person name="Thawai C."/>
        </authorList>
    </citation>
    <scope>NUCLEOTIDE SEQUENCE</scope>
    <source>
        <strain evidence="2">DSM 42010</strain>
    </source>
</reference>
<dbReference type="SUPFAM" id="SSF46894">
    <property type="entry name" value="C-terminal effector domain of the bipartite response regulators"/>
    <property type="match status" value="1"/>
</dbReference>
<dbReference type="EMBL" id="JANIIC010000091">
    <property type="protein sequence ID" value="MCQ8835760.1"/>
    <property type="molecule type" value="Genomic_DNA"/>
</dbReference>
<dbReference type="InterPro" id="IPR036388">
    <property type="entry name" value="WH-like_DNA-bd_sf"/>
</dbReference>
<feature type="region of interest" description="Disordered" evidence="1">
    <location>
        <begin position="1"/>
        <end position="56"/>
    </location>
</feature>
<evidence type="ECO:0000313" key="2">
    <source>
        <dbReference type="EMBL" id="MCQ8835760.1"/>
    </source>
</evidence>
<feature type="compositionally biased region" description="Basic and acidic residues" evidence="1">
    <location>
        <begin position="33"/>
        <end position="56"/>
    </location>
</feature>
<protein>
    <submittedName>
        <fullName evidence="2">LuxR family transcriptional regulator</fullName>
    </submittedName>
</protein>
<comment type="caution">
    <text evidence="2">The sequence shown here is derived from an EMBL/GenBank/DDBJ whole genome shotgun (WGS) entry which is preliminary data.</text>
</comment>
<dbReference type="AlphaFoldDB" id="A0A9X2M3H1"/>
<gene>
    <name evidence="2" type="ORF">NQU54_43790</name>
</gene>
<accession>A0A9X2M3H1</accession>
<evidence type="ECO:0000256" key="1">
    <source>
        <dbReference type="SAM" id="MobiDB-lite"/>
    </source>
</evidence>
<name>A0A9X2M3H1_STRMQ</name>
<organism evidence="2 3">
    <name type="scientific">Streptomyces malaysiensis subsp. samsunensis</name>
    <dbReference type="NCBI Taxonomy" id="459658"/>
    <lineage>
        <taxon>Bacteria</taxon>
        <taxon>Bacillati</taxon>
        <taxon>Actinomycetota</taxon>
        <taxon>Actinomycetes</taxon>
        <taxon>Kitasatosporales</taxon>
        <taxon>Streptomycetaceae</taxon>
        <taxon>Streptomyces</taxon>
        <taxon>Streptomyces violaceusniger group</taxon>
    </lineage>
</organism>
<dbReference type="InterPro" id="IPR016032">
    <property type="entry name" value="Sig_transdc_resp-reg_C-effctor"/>
</dbReference>
<keyword evidence="3" id="KW-1185">Reference proteome</keyword>
<proteinExistence type="predicted"/>
<dbReference type="Gene3D" id="1.10.10.10">
    <property type="entry name" value="Winged helix-like DNA-binding domain superfamily/Winged helix DNA-binding domain"/>
    <property type="match status" value="1"/>
</dbReference>
<dbReference type="RefSeq" id="WP_257635874.1">
    <property type="nucleotide sequence ID" value="NZ_JANIIC010000091.1"/>
</dbReference>
<feature type="compositionally biased region" description="Basic and acidic residues" evidence="1">
    <location>
        <begin position="9"/>
        <end position="23"/>
    </location>
</feature>
<evidence type="ECO:0000313" key="3">
    <source>
        <dbReference type="Proteomes" id="UP001142400"/>
    </source>
</evidence>
<sequence length="311" mass="33822">MPTGAGVQRQHDDGDGDDGHPGDEGNPGNGGHPGDEGHPDDGGHFRDEGDSRDDERPADDITQELLAVRALIESTVVKHRDRQLRNSWVAAVEADDKEVHAAAQDLLRTATERVDVVLAAEAAHVHVLHGVLDGWLRSGGGTVRTRMLCAHNTVDWGFVQRHVRHGNPLEVRVARIPLLAALIVDGRAALVCADSAAGRRASTLRDSGVIETLQTLFDGIWRTALSASERIELGERSRGELVRPILERLRLGATDEVAARELAVSVRTYRRYVAEIMALLGANSRFQAGVRAAELGLLPMTPPQEPQKPWR</sequence>